<dbReference type="SMART" id="SM00249">
    <property type="entry name" value="PHD"/>
    <property type="match status" value="3"/>
</dbReference>
<evidence type="ECO:0000256" key="1">
    <source>
        <dbReference type="ARBA" id="ARBA00022723"/>
    </source>
</evidence>
<evidence type="ECO:0000256" key="3">
    <source>
        <dbReference type="ARBA" id="ARBA00022771"/>
    </source>
</evidence>
<dbReference type="InterPro" id="IPR054483">
    <property type="entry name" value="DC1-like_CT"/>
</dbReference>
<evidence type="ECO:0000259" key="5">
    <source>
        <dbReference type="SMART" id="SM00249"/>
    </source>
</evidence>
<evidence type="ECO:0000256" key="4">
    <source>
        <dbReference type="ARBA" id="ARBA00022833"/>
    </source>
</evidence>
<gene>
    <name evidence="7" type="primary">LOC108845370</name>
</gene>
<dbReference type="InterPro" id="IPR004146">
    <property type="entry name" value="DC1"/>
</dbReference>
<dbReference type="PANTHER" id="PTHR32410:SF153">
    <property type="entry name" value="CHP-RICH ZINC FINGER PROTEIN-LIKE-RELATED"/>
    <property type="match status" value="1"/>
</dbReference>
<reference evidence="6" key="1">
    <citation type="journal article" date="2019" name="Database">
        <title>The radish genome database (RadishGD): an integrated information resource for radish genomics.</title>
        <authorList>
            <person name="Yu H.J."/>
            <person name="Baek S."/>
            <person name="Lee Y.J."/>
            <person name="Cho A."/>
            <person name="Mun J.H."/>
        </authorList>
    </citation>
    <scope>NUCLEOTIDE SEQUENCE [LARGE SCALE GENOMIC DNA]</scope>
    <source>
        <strain evidence="6">cv. WK10039</strain>
    </source>
</reference>
<feature type="domain" description="Zinc finger PHD-type" evidence="5">
    <location>
        <begin position="161"/>
        <end position="222"/>
    </location>
</feature>
<name>A0A6J0MNM6_RAPSA</name>
<dbReference type="GO" id="GO:0008270">
    <property type="term" value="F:zinc ion binding"/>
    <property type="evidence" value="ECO:0007669"/>
    <property type="project" value="UniProtKB-KW"/>
</dbReference>
<dbReference type="RefSeq" id="XP_018474092.1">
    <property type="nucleotide sequence ID" value="XM_018618590.2"/>
</dbReference>
<evidence type="ECO:0000256" key="2">
    <source>
        <dbReference type="ARBA" id="ARBA00022737"/>
    </source>
</evidence>
<proteinExistence type="predicted"/>
<dbReference type="InterPro" id="IPR046349">
    <property type="entry name" value="C1-like_sf"/>
</dbReference>
<accession>A0A6J0MNM6</accession>
<dbReference type="OrthoDB" id="1024566at2759"/>
<organism evidence="6 7">
    <name type="scientific">Raphanus sativus</name>
    <name type="common">Radish</name>
    <name type="synonym">Raphanus raphanistrum var. sativus</name>
    <dbReference type="NCBI Taxonomy" id="3726"/>
    <lineage>
        <taxon>Eukaryota</taxon>
        <taxon>Viridiplantae</taxon>
        <taxon>Streptophyta</taxon>
        <taxon>Embryophyta</taxon>
        <taxon>Tracheophyta</taxon>
        <taxon>Spermatophyta</taxon>
        <taxon>Magnoliopsida</taxon>
        <taxon>eudicotyledons</taxon>
        <taxon>Gunneridae</taxon>
        <taxon>Pentapetalae</taxon>
        <taxon>rosids</taxon>
        <taxon>malvids</taxon>
        <taxon>Brassicales</taxon>
        <taxon>Brassicaceae</taxon>
        <taxon>Brassiceae</taxon>
        <taxon>Raphanus</taxon>
    </lineage>
</organism>
<dbReference type="KEGG" id="rsz:108845370"/>
<dbReference type="InterPro" id="IPR001965">
    <property type="entry name" value="Znf_PHD"/>
</dbReference>
<keyword evidence="2" id="KW-0677">Repeat</keyword>
<keyword evidence="1" id="KW-0479">Metal-binding</keyword>
<dbReference type="GeneID" id="108845370"/>
<dbReference type="Proteomes" id="UP000504610">
    <property type="component" value="Chromosome 3"/>
</dbReference>
<dbReference type="InterPro" id="IPR053192">
    <property type="entry name" value="Vacuole_Formation_Reg"/>
</dbReference>
<feature type="domain" description="Zinc finger PHD-type" evidence="5">
    <location>
        <begin position="309"/>
        <end position="368"/>
    </location>
</feature>
<dbReference type="SUPFAM" id="SSF57889">
    <property type="entry name" value="Cysteine-rich domain"/>
    <property type="match status" value="4"/>
</dbReference>
<dbReference type="AlphaFoldDB" id="A0A6J0MNM6"/>
<dbReference type="Pfam" id="PF03107">
    <property type="entry name" value="C1_2"/>
    <property type="match status" value="7"/>
</dbReference>
<dbReference type="PANTHER" id="PTHR32410">
    <property type="entry name" value="CYSTEINE/HISTIDINE-RICH C1 DOMAIN FAMILY PROTEIN"/>
    <property type="match status" value="1"/>
</dbReference>
<feature type="domain" description="Zinc finger PHD-type" evidence="5">
    <location>
        <begin position="481"/>
        <end position="546"/>
    </location>
</feature>
<dbReference type="Pfam" id="PF22926">
    <property type="entry name" value="C1-like_CT"/>
    <property type="match status" value="1"/>
</dbReference>
<evidence type="ECO:0000313" key="6">
    <source>
        <dbReference type="Proteomes" id="UP000504610"/>
    </source>
</evidence>
<evidence type="ECO:0000313" key="7">
    <source>
        <dbReference type="RefSeq" id="XP_018474092.1"/>
    </source>
</evidence>
<keyword evidence="4" id="KW-0862">Zinc</keyword>
<reference evidence="7" key="2">
    <citation type="submission" date="2025-08" db="UniProtKB">
        <authorList>
            <consortium name="RefSeq"/>
        </authorList>
    </citation>
    <scope>IDENTIFICATION</scope>
    <source>
        <tissue evidence="7">Leaf</tissue>
    </source>
</reference>
<protein>
    <submittedName>
        <fullName evidence="7">Uncharacterized protein LOC108845370</fullName>
    </submittedName>
</protein>
<keyword evidence="3" id="KW-0863">Zinc-finger</keyword>
<sequence>MDLEKKLVSIICLRVEAVVELTEDREGKIHLIKKVHGDPKENKCEADIKTFTKLLQAEGTSYVCCGKCYGNGHEEPYKNPPIKHPLHPKHNLMFAGCDGDVKARKCFCCEDPLEELFYCCPSCDFAINLACVVNKQPLFSIEHPKRHEHTVTLFPRQVTTSCNVCALDHSRCPIYICPSCDFVVHKRCIDLPWVIRISRHEHRIFFTPNFDLGDNGVCSICRKKINNDYGGYSCNKDGCSYVAHSRCATGKNVWDGKELEGEPEEEIEEELEPFMRLSDGIIRHFSHELHHLKLNEETVDTANYDEYKTCKACVLPIYYGNFYSCLDCDFILHETCANLSRRVYHAIHPHRLTLRMESPYLFSCSACSKVCSGFYYECSQGCHFMLHVQCATIYEPLIHTSHVHPLFLTSEPEEYRSCLICHDSGLRFGSGSSETFNCIECDFSLCFKCASLPQKVRYKHDEHILTLFYGDQEASQTNHNWCEICERKIKLGKRFYACDECCVTLHIKCLLGKDMHSSFRSYSSGPEKIDILPNNRMTRPICSTCHKRCQQKMVFQRYGSKQCSFTCMGRYSPS</sequence>
<keyword evidence="6" id="KW-1185">Reference proteome</keyword>